<evidence type="ECO:0000313" key="2">
    <source>
        <dbReference type="Proteomes" id="UP001152130"/>
    </source>
</evidence>
<evidence type="ECO:0000313" key="1">
    <source>
        <dbReference type="EMBL" id="KAJ4008028.1"/>
    </source>
</evidence>
<comment type="caution">
    <text evidence="1">The sequence shown here is derived from an EMBL/GenBank/DDBJ whole genome shotgun (WGS) entry which is preliminary data.</text>
</comment>
<gene>
    <name evidence="1" type="ORF">NW766_009843</name>
</gene>
<keyword evidence="2" id="KW-1185">Reference proteome</keyword>
<organism evidence="1 2">
    <name type="scientific">Fusarium irregulare</name>
    <dbReference type="NCBI Taxonomy" id="2494466"/>
    <lineage>
        <taxon>Eukaryota</taxon>
        <taxon>Fungi</taxon>
        <taxon>Dikarya</taxon>
        <taxon>Ascomycota</taxon>
        <taxon>Pezizomycotina</taxon>
        <taxon>Sordariomycetes</taxon>
        <taxon>Hypocreomycetidae</taxon>
        <taxon>Hypocreales</taxon>
        <taxon>Nectriaceae</taxon>
        <taxon>Fusarium</taxon>
        <taxon>Fusarium incarnatum-equiseti species complex</taxon>
    </lineage>
</organism>
<sequence>MSVRDESLEPEAVPRTGLAPRINFVSATSLLSIPNLGSASVIVFHLLSPYIGHPAWILPTISTSTANFTLPLTEDISHVHTTFRETVVPFRSRWEIDDLVKVTSWSLFLMLDIELHDVVQGLDAWGDASIPGPDPNLRDQIRGLRRSIPVFQPSESDAWTPLAWACARVVQYTVRDSAARIFNAPSPAKKIDMISIYWYRMSRYNQNLIRRTEALGSFIQGLRHTEEGLIQIRQQLLAQQEHPNYKIHKEDGWMPELLETIDYKLLHIVPQVKLFDDMIPSAIAKLKKLNQTISRQHDIWRQQKPIVEKGIIYEPKAWFPLVIGRTKVEEIWSGVSPDELELMDDEGILGLASHRSSLQDGDYEADEWKKGHFARPRKQFHVCNRPRVEKGWSRWFSWLV</sequence>
<dbReference type="EMBL" id="JAPDHF010000016">
    <property type="protein sequence ID" value="KAJ4008028.1"/>
    <property type="molecule type" value="Genomic_DNA"/>
</dbReference>
<dbReference type="AlphaFoldDB" id="A0A9W8PJU2"/>
<reference evidence="1" key="1">
    <citation type="submission" date="2022-10" db="EMBL/GenBank/DDBJ databases">
        <title>Fusarium specimens isolated from Avocado Roots.</title>
        <authorList>
            <person name="Stajich J."/>
            <person name="Roper C."/>
            <person name="Heimlech-Rivalta G."/>
        </authorList>
    </citation>
    <scope>NUCLEOTIDE SEQUENCE</scope>
    <source>
        <strain evidence="1">CF00143</strain>
    </source>
</reference>
<dbReference type="OrthoDB" id="5064484at2759"/>
<accession>A0A9W8PJU2</accession>
<proteinExistence type="predicted"/>
<name>A0A9W8PJU2_9HYPO</name>
<protein>
    <submittedName>
        <fullName evidence="1">Uncharacterized protein</fullName>
    </submittedName>
</protein>
<dbReference type="Proteomes" id="UP001152130">
    <property type="component" value="Unassembled WGS sequence"/>
</dbReference>